<keyword evidence="8" id="KW-0999">Mitochondrion inner membrane</keyword>
<keyword evidence="5" id="KW-0813">Transport</keyword>
<dbReference type="CTD" id="54539"/>
<evidence type="ECO:0000256" key="1">
    <source>
        <dbReference type="ARBA" id="ARBA00003195"/>
    </source>
</evidence>
<evidence type="ECO:0000256" key="12">
    <source>
        <dbReference type="ARBA" id="ARBA00023128"/>
    </source>
</evidence>
<accession>A0A4X2KEG9</accession>
<keyword evidence="6" id="KW-0679">Respiratory chain</keyword>
<evidence type="ECO:0000256" key="15">
    <source>
        <dbReference type="ARBA" id="ARBA00031387"/>
    </source>
</evidence>
<gene>
    <name evidence="19" type="primary">NDUFB11</name>
</gene>
<reference evidence="19" key="2">
    <citation type="submission" date="2025-08" db="UniProtKB">
        <authorList>
            <consortium name="Ensembl"/>
        </authorList>
    </citation>
    <scope>IDENTIFICATION</scope>
</reference>
<dbReference type="RefSeq" id="XP_027700988.1">
    <property type="nucleotide sequence ID" value="XM_027845187.1"/>
</dbReference>
<evidence type="ECO:0000256" key="14">
    <source>
        <dbReference type="ARBA" id="ARBA00030753"/>
    </source>
</evidence>
<keyword evidence="9" id="KW-0809">Transit peptide</keyword>
<dbReference type="STRING" id="29139.ENSVURP00010010324"/>
<evidence type="ECO:0000313" key="20">
    <source>
        <dbReference type="Proteomes" id="UP000314987"/>
    </source>
</evidence>
<dbReference type="Pfam" id="PF10183">
    <property type="entry name" value="ESSS"/>
    <property type="match status" value="1"/>
</dbReference>
<keyword evidence="10" id="KW-0249">Electron transport</keyword>
<evidence type="ECO:0000256" key="10">
    <source>
        <dbReference type="ARBA" id="ARBA00022982"/>
    </source>
</evidence>
<evidence type="ECO:0000256" key="7">
    <source>
        <dbReference type="ARBA" id="ARBA00022692"/>
    </source>
</evidence>
<evidence type="ECO:0000256" key="2">
    <source>
        <dbReference type="ARBA" id="ARBA00004434"/>
    </source>
</evidence>
<evidence type="ECO:0000256" key="17">
    <source>
        <dbReference type="SAM" id="MobiDB-lite"/>
    </source>
</evidence>
<evidence type="ECO:0000256" key="13">
    <source>
        <dbReference type="ARBA" id="ARBA00023136"/>
    </source>
</evidence>
<dbReference type="OrthoDB" id="5917019at2759"/>
<comment type="similarity">
    <text evidence="3">Belongs to the complex I NDUFB11 subunit family.</text>
</comment>
<evidence type="ECO:0000256" key="6">
    <source>
        <dbReference type="ARBA" id="ARBA00022660"/>
    </source>
</evidence>
<evidence type="ECO:0000256" key="16">
    <source>
        <dbReference type="ARBA" id="ARBA00046528"/>
    </source>
</evidence>
<proteinExistence type="inferred from homology"/>
<dbReference type="InterPro" id="IPR019329">
    <property type="entry name" value="NADH_UbQ_OxRdtase_ESSS_su"/>
</dbReference>
<dbReference type="PANTHER" id="PTHR13327:SF0">
    <property type="entry name" value="NADH DEHYDROGENASE [UBIQUINONE] 1 BETA SUBCOMPLEX SUBUNIT 11, MITOCHONDRIAL"/>
    <property type="match status" value="1"/>
</dbReference>
<protein>
    <recommendedName>
        <fullName evidence="4">NADH dehydrogenase [ubiquinone] 1 beta subcomplex subunit 11, mitochondrial</fullName>
    </recommendedName>
    <alternativeName>
        <fullName evidence="15">Complex I-ESSS</fullName>
    </alternativeName>
    <alternativeName>
        <fullName evidence="14">NADH-ubiquinone oxidoreductase ESSS subunit</fullName>
    </alternativeName>
</protein>
<feature type="compositionally biased region" description="Basic and acidic residues" evidence="17">
    <location>
        <begin position="65"/>
        <end position="74"/>
    </location>
</feature>
<evidence type="ECO:0000256" key="4">
    <source>
        <dbReference type="ARBA" id="ARBA00018632"/>
    </source>
</evidence>
<dbReference type="OMA" id="DYRMKEW"/>
<keyword evidence="20" id="KW-1185">Reference proteome</keyword>
<dbReference type="Ensembl" id="ENSVURT00010011702.1">
    <property type="protein sequence ID" value="ENSVURP00010010324.1"/>
    <property type="gene ID" value="ENSVURG00010007978.1"/>
</dbReference>
<feature type="region of interest" description="Disordered" evidence="17">
    <location>
        <begin position="50"/>
        <end position="74"/>
    </location>
</feature>
<evidence type="ECO:0000256" key="8">
    <source>
        <dbReference type="ARBA" id="ARBA00022792"/>
    </source>
</evidence>
<evidence type="ECO:0000256" key="5">
    <source>
        <dbReference type="ARBA" id="ARBA00022448"/>
    </source>
</evidence>
<comment type="subcellular location">
    <subcellularLocation>
        <location evidence="2">Mitochondrion inner membrane</location>
        <topology evidence="2">Single-pass membrane protein</topology>
    </subcellularLocation>
</comment>
<evidence type="ECO:0000256" key="18">
    <source>
        <dbReference type="SAM" id="Phobius"/>
    </source>
</evidence>
<comment type="subunit">
    <text evidence="16">Complex I is composed of 45 different subunits. Interacts with BCAP31.</text>
</comment>
<keyword evidence="7 18" id="KW-0812">Transmembrane</keyword>
<dbReference type="Proteomes" id="UP000314987">
    <property type="component" value="Unassembled WGS sequence"/>
</dbReference>
<sequence>MAAAMATAGLLGICSRRLLGAARRVPAAASLRWSSSTTGAVVAPPAVEKRPRAPEVDWQEDPDKEDINLYEKNPDSHGFDEDPFIDLWNMRVVFFFGVSIAIVLGSTFVAYLPDYKMKEWARREAERQVKLREAQGLPLMTSNYFDPSKIILPDDED</sequence>
<feature type="transmembrane region" description="Helical" evidence="18">
    <location>
        <begin position="92"/>
        <end position="113"/>
    </location>
</feature>
<dbReference type="PANTHER" id="PTHR13327">
    <property type="entry name" value="NADH-UBIQUINONE OXIDOREDUCTASE ESSS SUBUNIT, MITOCHONDRIAL PRECURSOR"/>
    <property type="match status" value="1"/>
</dbReference>
<evidence type="ECO:0000256" key="9">
    <source>
        <dbReference type="ARBA" id="ARBA00022946"/>
    </source>
</evidence>
<dbReference type="AlphaFoldDB" id="A0A4X2KEG9"/>
<name>A0A4X2KEG9_VOMUR</name>
<keyword evidence="11 18" id="KW-1133">Transmembrane helix</keyword>
<evidence type="ECO:0000313" key="19">
    <source>
        <dbReference type="Ensembl" id="ENSVURP00010010324.1"/>
    </source>
</evidence>
<dbReference type="GO" id="GO:0005743">
    <property type="term" value="C:mitochondrial inner membrane"/>
    <property type="evidence" value="ECO:0007669"/>
    <property type="project" value="UniProtKB-SubCell"/>
</dbReference>
<dbReference type="GeneID" id="114030385"/>
<organism evidence="19 20">
    <name type="scientific">Vombatus ursinus</name>
    <name type="common">Common wombat</name>
    <dbReference type="NCBI Taxonomy" id="29139"/>
    <lineage>
        <taxon>Eukaryota</taxon>
        <taxon>Metazoa</taxon>
        <taxon>Chordata</taxon>
        <taxon>Craniata</taxon>
        <taxon>Vertebrata</taxon>
        <taxon>Euteleostomi</taxon>
        <taxon>Mammalia</taxon>
        <taxon>Metatheria</taxon>
        <taxon>Diprotodontia</taxon>
        <taxon>Vombatidae</taxon>
        <taxon>Vombatus</taxon>
    </lineage>
</organism>
<dbReference type="GeneTree" id="ENSGT00390000003022"/>
<reference evidence="20" key="1">
    <citation type="submission" date="2018-12" db="EMBL/GenBank/DDBJ databases">
        <authorList>
            <person name="Yazar S."/>
        </authorList>
    </citation>
    <scope>NUCLEOTIDE SEQUENCE [LARGE SCALE GENOMIC DNA]</scope>
</reference>
<evidence type="ECO:0000256" key="3">
    <source>
        <dbReference type="ARBA" id="ARBA00008915"/>
    </source>
</evidence>
<keyword evidence="13 18" id="KW-0472">Membrane</keyword>
<keyword evidence="12" id="KW-0496">Mitochondrion</keyword>
<reference evidence="19" key="3">
    <citation type="submission" date="2025-09" db="UniProtKB">
        <authorList>
            <consortium name="Ensembl"/>
        </authorList>
    </citation>
    <scope>IDENTIFICATION</scope>
</reference>
<comment type="function">
    <text evidence="1">Accessory subunit of the mitochondrial membrane respiratory chain NADH dehydrogenase (Complex I), that is believed not to be involved in catalysis. Complex I functions in the transfer of electrons from NADH to the respiratory chain. The immediate electron acceptor for the enzyme is believed to be ubiquinone.</text>
</comment>
<evidence type="ECO:0000256" key="11">
    <source>
        <dbReference type="ARBA" id="ARBA00022989"/>
    </source>
</evidence>